<dbReference type="Pfam" id="PF13472">
    <property type="entry name" value="Lipase_GDSL_2"/>
    <property type="match status" value="1"/>
</dbReference>
<dbReference type="KEGG" id="soa:G3M56_002650"/>
<dbReference type="CDD" id="cd01820">
    <property type="entry name" value="PAF_acetylesterase_like"/>
    <property type="match status" value="1"/>
</dbReference>
<dbReference type="InterPro" id="IPR013830">
    <property type="entry name" value="SGNH_hydro"/>
</dbReference>
<evidence type="ECO:0000313" key="2">
    <source>
        <dbReference type="EMBL" id="QQL45508.1"/>
    </source>
</evidence>
<dbReference type="Gene3D" id="3.40.50.1110">
    <property type="entry name" value="SGNH hydrolase"/>
    <property type="match status" value="1"/>
</dbReference>
<dbReference type="SUPFAM" id="SSF52266">
    <property type="entry name" value="SGNH hydrolase"/>
    <property type="match status" value="1"/>
</dbReference>
<reference evidence="2 3" key="1">
    <citation type="submission" date="2020-12" db="EMBL/GenBank/DDBJ databases">
        <title>Sulforoseuscoccus oceanibium gen. nov., sp. nov., a representative of the phylum Verrucomicrobia with special cytoplasmic membrane, and proposal of Sulforoseuscoccusaceae fam. nov.</title>
        <authorList>
            <person name="Xi F."/>
        </authorList>
    </citation>
    <scope>NUCLEOTIDE SEQUENCE [LARGE SCALE GENOMIC DNA]</scope>
    <source>
        <strain evidence="2 3">T37</strain>
    </source>
</reference>
<evidence type="ECO:0000313" key="3">
    <source>
        <dbReference type="Proteomes" id="UP000475117"/>
    </source>
</evidence>
<dbReference type="PANTHER" id="PTHR30383:SF5">
    <property type="entry name" value="SGNH HYDROLASE-TYPE ESTERASE DOMAIN-CONTAINING PROTEIN"/>
    <property type="match status" value="1"/>
</dbReference>
<dbReference type="AlphaFoldDB" id="A0A6B3L9T2"/>
<proteinExistence type="predicted"/>
<keyword evidence="3" id="KW-1185">Reference proteome</keyword>
<sequence>MTSTQPEPRIDVDWWKDRHEEKLAEVKAASGDCRVLFVGDSITHSWEDYGAEVWQRYYAPRGAFNLGFSGDRTQHLLWRLQNGELGALQPEVIVLLIGTNNTGHVFQEAEETAAGVEAVVEQLRQHAPAAKLLLLAIFPRGGTVDDPLRVRNAEVNERIQSLADGERVRFLDVGDGFLHGDGSLRDEIMPDLLHPREEGYRLWAAAMEPTLAEMLGDEPLAPMEGELKFSEI</sequence>
<name>A0A6B3L9T2_9BACT</name>
<dbReference type="GO" id="GO:0004622">
    <property type="term" value="F:phosphatidylcholine lysophospholipase activity"/>
    <property type="evidence" value="ECO:0007669"/>
    <property type="project" value="TreeGrafter"/>
</dbReference>
<protein>
    <submittedName>
        <fullName evidence="2">GDSL family lipase</fullName>
    </submittedName>
</protein>
<organism evidence="2 3">
    <name type="scientific">Sulfuriroseicoccus oceanibius</name>
    <dbReference type="NCBI Taxonomy" id="2707525"/>
    <lineage>
        <taxon>Bacteria</taxon>
        <taxon>Pseudomonadati</taxon>
        <taxon>Verrucomicrobiota</taxon>
        <taxon>Verrucomicrobiia</taxon>
        <taxon>Verrucomicrobiales</taxon>
        <taxon>Verrucomicrobiaceae</taxon>
        <taxon>Sulfuriroseicoccus</taxon>
    </lineage>
</organism>
<feature type="domain" description="SGNH hydrolase-type esterase" evidence="1">
    <location>
        <begin position="37"/>
        <end position="202"/>
    </location>
</feature>
<dbReference type="Proteomes" id="UP000475117">
    <property type="component" value="Chromosome"/>
</dbReference>
<accession>A0A6B3L9T2</accession>
<dbReference type="InterPro" id="IPR051532">
    <property type="entry name" value="Ester_Hydrolysis_Enzymes"/>
</dbReference>
<dbReference type="EMBL" id="CP066776">
    <property type="protein sequence ID" value="QQL45508.1"/>
    <property type="molecule type" value="Genomic_DNA"/>
</dbReference>
<evidence type="ECO:0000259" key="1">
    <source>
        <dbReference type="Pfam" id="PF13472"/>
    </source>
</evidence>
<gene>
    <name evidence="2" type="ORF">G3M56_002650</name>
</gene>
<dbReference type="InterPro" id="IPR036514">
    <property type="entry name" value="SGNH_hydro_sf"/>
</dbReference>
<dbReference type="RefSeq" id="WP_164363068.1">
    <property type="nucleotide sequence ID" value="NZ_CP066776.1"/>
</dbReference>
<dbReference type="PANTHER" id="PTHR30383">
    <property type="entry name" value="THIOESTERASE 1/PROTEASE 1/LYSOPHOSPHOLIPASE L1"/>
    <property type="match status" value="1"/>
</dbReference>